<keyword evidence="2" id="KW-1185">Reference proteome</keyword>
<evidence type="ECO:0000313" key="1">
    <source>
        <dbReference type="EMBL" id="MFC7603622.1"/>
    </source>
</evidence>
<organism evidence="1 2">
    <name type="scientific">Streptosporangium amethystogenes subsp. fukuiense</name>
    <dbReference type="NCBI Taxonomy" id="698418"/>
    <lineage>
        <taxon>Bacteria</taxon>
        <taxon>Bacillati</taxon>
        <taxon>Actinomycetota</taxon>
        <taxon>Actinomycetes</taxon>
        <taxon>Streptosporangiales</taxon>
        <taxon>Streptosporangiaceae</taxon>
        <taxon>Streptosporangium</taxon>
    </lineage>
</organism>
<protein>
    <submittedName>
        <fullName evidence="1">Uncharacterized protein</fullName>
    </submittedName>
</protein>
<proteinExistence type="predicted"/>
<dbReference type="RefSeq" id="WP_343982167.1">
    <property type="nucleotide sequence ID" value="NZ_BAAAGK010000233.1"/>
</dbReference>
<dbReference type="Proteomes" id="UP001596514">
    <property type="component" value="Unassembled WGS sequence"/>
</dbReference>
<dbReference type="EMBL" id="JBHTEE010000001">
    <property type="protein sequence ID" value="MFC7603622.1"/>
    <property type="molecule type" value="Genomic_DNA"/>
</dbReference>
<gene>
    <name evidence="1" type="ORF">ACFQVD_26260</name>
</gene>
<evidence type="ECO:0000313" key="2">
    <source>
        <dbReference type="Proteomes" id="UP001596514"/>
    </source>
</evidence>
<comment type="caution">
    <text evidence="1">The sequence shown here is derived from an EMBL/GenBank/DDBJ whole genome shotgun (WGS) entry which is preliminary data.</text>
</comment>
<sequence>MEFHVILTLAQSAEDGGNYATINRIVKANPGNTRKGLLNWAFQKAPEGFEGANIVFFSAEPNVLPSSESEVGA</sequence>
<name>A0ABW2T5B8_9ACTN</name>
<reference evidence="2" key="1">
    <citation type="journal article" date="2019" name="Int. J. Syst. Evol. Microbiol.">
        <title>The Global Catalogue of Microorganisms (GCM) 10K type strain sequencing project: providing services to taxonomists for standard genome sequencing and annotation.</title>
        <authorList>
            <consortium name="The Broad Institute Genomics Platform"/>
            <consortium name="The Broad Institute Genome Sequencing Center for Infectious Disease"/>
            <person name="Wu L."/>
            <person name="Ma J."/>
        </authorList>
    </citation>
    <scope>NUCLEOTIDE SEQUENCE [LARGE SCALE GENOMIC DNA]</scope>
    <source>
        <strain evidence="2">JCM 10083</strain>
    </source>
</reference>
<accession>A0ABW2T5B8</accession>